<dbReference type="Proteomes" id="UP000076717">
    <property type="component" value="Unassembled WGS sequence"/>
</dbReference>
<feature type="region of interest" description="Disordered" evidence="1">
    <location>
        <begin position="1"/>
        <end position="20"/>
    </location>
</feature>
<evidence type="ECO:0000313" key="2">
    <source>
        <dbReference type="EMBL" id="KZX19667.1"/>
    </source>
</evidence>
<evidence type="ECO:0000313" key="3">
    <source>
        <dbReference type="Proteomes" id="UP000076717"/>
    </source>
</evidence>
<reference evidence="2 3" key="1">
    <citation type="submission" date="2015-08" db="EMBL/GenBank/DDBJ databases">
        <title>Draft Genome Sequence of Rathayibacter sp. Strain VKM Ac-2596 Isolated from Leaf Gall Induced by Plant-Parasitic Nematodes.</title>
        <authorList>
            <person name="Vasilenko O.V."/>
            <person name="Starodumova I.P."/>
            <person name="Tarlachkov S.V."/>
            <person name="Dorofeeva L.V."/>
            <person name="Evtushenko L.I."/>
        </authorList>
    </citation>
    <scope>NUCLEOTIDE SEQUENCE [LARGE SCALE GENOMIC DNA]</scope>
    <source>
        <strain evidence="2 3">VKM Ac-2596</strain>
    </source>
</reference>
<accession>A0A162IYL8</accession>
<sequence length="98" mass="10682">MDPTAGPTATPAPTPGIDLGAHSVDDPASIWVVVNKLRTLAPVDYIPADLVFPDVPFVNRQPMRQATADALVPLFARRTVRRVSRSRCRVPTAPTRLR</sequence>
<comment type="caution">
    <text evidence="2">The sequence shown here is derived from an EMBL/GenBank/DDBJ whole genome shotgun (WGS) entry which is preliminary data.</text>
</comment>
<keyword evidence="3" id="KW-1185">Reference proteome</keyword>
<evidence type="ECO:0000256" key="1">
    <source>
        <dbReference type="SAM" id="MobiDB-lite"/>
    </source>
</evidence>
<name>A0A162IYL8_9MICO</name>
<feature type="compositionally biased region" description="Low complexity" evidence="1">
    <location>
        <begin position="1"/>
        <end position="11"/>
    </location>
</feature>
<protein>
    <submittedName>
        <fullName evidence="2">Uncharacterized protein</fullName>
    </submittedName>
</protein>
<proteinExistence type="predicted"/>
<dbReference type="EMBL" id="LIIN01000272">
    <property type="protein sequence ID" value="KZX19667.1"/>
    <property type="molecule type" value="Genomic_DNA"/>
</dbReference>
<dbReference type="AlphaFoldDB" id="A0A162IYL8"/>
<gene>
    <name evidence="2" type="ORF">ACH61_03239</name>
</gene>
<organism evidence="2 3">
    <name type="scientific">Rathayibacter tanaceti</name>
    <dbReference type="NCBI Taxonomy" id="1671680"/>
    <lineage>
        <taxon>Bacteria</taxon>
        <taxon>Bacillati</taxon>
        <taxon>Actinomycetota</taxon>
        <taxon>Actinomycetes</taxon>
        <taxon>Micrococcales</taxon>
        <taxon>Microbacteriaceae</taxon>
        <taxon>Rathayibacter</taxon>
    </lineage>
</organism>